<keyword evidence="5" id="KW-0238">DNA-binding</keyword>
<comment type="caution">
    <text evidence="11">The sequence shown here is derived from an EMBL/GenBank/DDBJ whole genome shotgun (WGS) entry which is preliminary data.</text>
</comment>
<keyword evidence="7" id="KW-0804">Transcription</keyword>
<dbReference type="EMBL" id="JAUJYN010000004">
    <property type="protein sequence ID" value="KAK1274360.1"/>
    <property type="molecule type" value="Genomic_DNA"/>
</dbReference>
<evidence type="ECO:0000259" key="10">
    <source>
        <dbReference type="Pfam" id="PF00808"/>
    </source>
</evidence>
<dbReference type="GO" id="GO:0016602">
    <property type="term" value="C:CCAAT-binding factor complex"/>
    <property type="evidence" value="ECO:0007669"/>
    <property type="project" value="InterPro"/>
</dbReference>
<evidence type="ECO:0000313" key="11">
    <source>
        <dbReference type="EMBL" id="KAK1274360.1"/>
    </source>
</evidence>
<dbReference type="PRINTS" id="PR00615">
    <property type="entry name" value="CCAATSUBUNTA"/>
</dbReference>
<evidence type="ECO:0000256" key="3">
    <source>
        <dbReference type="ARBA" id="ARBA00022682"/>
    </source>
</evidence>
<keyword evidence="12" id="KW-1185">Reference proteome</keyword>
<dbReference type="CDD" id="cd22907">
    <property type="entry name" value="HFD_NFYB"/>
    <property type="match status" value="1"/>
</dbReference>
<reference evidence="11" key="1">
    <citation type="journal article" date="2023" name="Nat. Commun.">
        <title>Diploid and tetraploid genomes of Acorus and the evolution of monocots.</title>
        <authorList>
            <person name="Ma L."/>
            <person name="Liu K.W."/>
            <person name="Li Z."/>
            <person name="Hsiao Y.Y."/>
            <person name="Qi Y."/>
            <person name="Fu T."/>
            <person name="Tang G.D."/>
            <person name="Zhang D."/>
            <person name="Sun W.H."/>
            <person name="Liu D.K."/>
            <person name="Li Y."/>
            <person name="Chen G.Z."/>
            <person name="Liu X.D."/>
            <person name="Liao X.Y."/>
            <person name="Jiang Y.T."/>
            <person name="Yu X."/>
            <person name="Hao Y."/>
            <person name="Huang J."/>
            <person name="Zhao X.W."/>
            <person name="Ke S."/>
            <person name="Chen Y.Y."/>
            <person name="Wu W.L."/>
            <person name="Hsu J.L."/>
            <person name="Lin Y.F."/>
            <person name="Huang M.D."/>
            <person name="Li C.Y."/>
            <person name="Huang L."/>
            <person name="Wang Z.W."/>
            <person name="Zhao X."/>
            <person name="Zhong W.Y."/>
            <person name="Peng D.H."/>
            <person name="Ahmad S."/>
            <person name="Lan S."/>
            <person name="Zhang J.S."/>
            <person name="Tsai W.C."/>
            <person name="Van de Peer Y."/>
            <person name="Liu Z.J."/>
        </authorList>
    </citation>
    <scope>NUCLEOTIDE SEQUENCE</scope>
    <source>
        <strain evidence="11">SCP</strain>
    </source>
</reference>
<evidence type="ECO:0000313" key="12">
    <source>
        <dbReference type="Proteomes" id="UP001179952"/>
    </source>
</evidence>
<keyword evidence="8" id="KW-0539">Nucleus</keyword>
<dbReference type="PANTHER" id="PTHR11064">
    <property type="entry name" value="CCAAT-BINDING TRANSCRIPTION FACTOR-RELATED"/>
    <property type="match status" value="1"/>
</dbReference>
<evidence type="ECO:0000256" key="7">
    <source>
        <dbReference type="ARBA" id="ARBA00023163"/>
    </source>
</evidence>
<gene>
    <name evidence="11" type="ORF">QJS04_geneDACA016518</name>
</gene>
<dbReference type="Pfam" id="PF00808">
    <property type="entry name" value="CBFD_NFYB_HMF"/>
    <property type="match status" value="1"/>
</dbReference>
<keyword evidence="3" id="KW-0938">Abscisic acid signaling pathway</keyword>
<sequence>MENGGGYQGYQNRLKRTSSELDVQSTPPSETTNNDSNYNNGASTCVREQDRFMPIANVIRIMRKVLPAHAKISDDAKETIQECVSEYISFITGEANDRCQSEQRKTVTAEDVLWAMSKLGFDDYVDPLSLYLRRYREVEGDLRGSVRGDPHVLSLLHPPPPPPPPRRAHGPLRSLNGPSAHEFGGYGPVWEQFYGGRGGGGGYVNVPGVGPSHGPGPDGYEAYGPPPPYK</sequence>
<comment type="subcellular location">
    <subcellularLocation>
        <location evidence="1">Nucleus</location>
    </subcellularLocation>
</comment>
<dbReference type="GO" id="GO:0000978">
    <property type="term" value="F:RNA polymerase II cis-regulatory region sequence-specific DNA binding"/>
    <property type="evidence" value="ECO:0007669"/>
    <property type="project" value="TreeGrafter"/>
</dbReference>
<dbReference type="FunFam" id="1.10.20.10:FF:000049">
    <property type="entry name" value="Nuclear transcription factor Y subunit B-6"/>
    <property type="match status" value="1"/>
</dbReference>
<dbReference type="InterPro" id="IPR003956">
    <property type="entry name" value="Transcrpt_fac_NFYB/HAP3_CS"/>
</dbReference>
<evidence type="ECO:0000256" key="6">
    <source>
        <dbReference type="ARBA" id="ARBA00023159"/>
    </source>
</evidence>
<dbReference type="GO" id="GO:0046982">
    <property type="term" value="F:protein heterodimerization activity"/>
    <property type="evidence" value="ECO:0007669"/>
    <property type="project" value="InterPro"/>
</dbReference>
<protein>
    <submittedName>
        <fullName evidence="11">Nuclear transcription factor Y subunit B-6</fullName>
    </submittedName>
</protein>
<feature type="region of interest" description="Disordered" evidence="9">
    <location>
        <begin position="149"/>
        <end position="178"/>
    </location>
</feature>
<evidence type="ECO:0000256" key="1">
    <source>
        <dbReference type="ARBA" id="ARBA00004123"/>
    </source>
</evidence>
<dbReference type="InterPro" id="IPR027113">
    <property type="entry name" value="Transc_fact_NFYB/HAP3"/>
</dbReference>
<dbReference type="PROSITE" id="PS00685">
    <property type="entry name" value="NFYB_HAP3"/>
    <property type="match status" value="1"/>
</dbReference>
<dbReference type="GO" id="GO:0001228">
    <property type="term" value="F:DNA-binding transcription activator activity, RNA polymerase II-specific"/>
    <property type="evidence" value="ECO:0007669"/>
    <property type="project" value="InterPro"/>
</dbReference>
<dbReference type="Proteomes" id="UP001179952">
    <property type="component" value="Unassembled WGS sequence"/>
</dbReference>
<evidence type="ECO:0000256" key="9">
    <source>
        <dbReference type="SAM" id="MobiDB-lite"/>
    </source>
</evidence>
<feature type="region of interest" description="Disordered" evidence="9">
    <location>
        <begin position="1"/>
        <end position="42"/>
    </location>
</feature>
<evidence type="ECO:0000256" key="4">
    <source>
        <dbReference type="ARBA" id="ARBA00023015"/>
    </source>
</evidence>
<dbReference type="AlphaFoldDB" id="A0AAV9BD68"/>
<keyword evidence="6" id="KW-0010">Activator</keyword>
<dbReference type="Gene3D" id="1.10.20.10">
    <property type="entry name" value="Histone, subunit A"/>
    <property type="match status" value="1"/>
</dbReference>
<dbReference type="InterPro" id="IPR003958">
    <property type="entry name" value="CBFA_NFYB_domain"/>
</dbReference>
<feature type="domain" description="Transcription factor CBF/NF-Y/archaeal histone" evidence="10">
    <location>
        <begin position="52"/>
        <end position="116"/>
    </location>
</feature>
<evidence type="ECO:0000256" key="5">
    <source>
        <dbReference type="ARBA" id="ARBA00023125"/>
    </source>
</evidence>
<dbReference type="SUPFAM" id="SSF47113">
    <property type="entry name" value="Histone-fold"/>
    <property type="match status" value="1"/>
</dbReference>
<keyword evidence="4" id="KW-0805">Transcription regulation</keyword>
<name>A0AAV9BD68_ACOGR</name>
<proteinExistence type="inferred from homology"/>
<comment type="similarity">
    <text evidence="2">Belongs to the NFYB/HAP3 subunit family.</text>
</comment>
<evidence type="ECO:0000256" key="8">
    <source>
        <dbReference type="ARBA" id="ARBA00023242"/>
    </source>
</evidence>
<organism evidence="11 12">
    <name type="scientific">Acorus gramineus</name>
    <name type="common">Dwarf sweet flag</name>
    <dbReference type="NCBI Taxonomy" id="55184"/>
    <lineage>
        <taxon>Eukaryota</taxon>
        <taxon>Viridiplantae</taxon>
        <taxon>Streptophyta</taxon>
        <taxon>Embryophyta</taxon>
        <taxon>Tracheophyta</taxon>
        <taxon>Spermatophyta</taxon>
        <taxon>Magnoliopsida</taxon>
        <taxon>Liliopsida</taxon>
        <taxon>Acoraceae</taxon>
        <taxon>Acorus</taxon>
    </lineage>
</organism>
<evidence type="ECO:0000256" key="2">
    <source>
        <dbReference type="ARBA" id="ARBA00009053"/>
    </source>
</evidence>
<accession>A0AAV9BD68</accession>
<dbReference type="InterPro" id="IPR009072">
    <property type="entry name" value="Histone-fold"/>
</dbReference>
<feature type="compositionally biased region" description="Polar residues" evidence="9">
    <location>
        <begin position="20"/>
        <end position="42"/>
    </location>
</feature>
<dbReference type="GO" id="GO:0009738">
    <property type="term" value="P:abscisic acid-activated signaling pathway"/>
    <property type="evidence" value="ECO:0007669"/>
    <property type="project" value="UniProtKB-KW"/>
</dbReference>
<dbReference type="PANTHER" id="PTHR11064:SF196">
    <property type="entry name" value="NUCLEAR TRANSCRIPTION FACTOR Y SUBUNIT B-6"/>
    <property type="match status" value="1"/>
</dbReference>
<reference evidence="11" key="2">
    <citation type="submission" date="2023-06" db="EMBL/GenBank/DDBJ databases">
        <authorList>
            <person name="Ma L."/>
            <person name="Liu K.-W."/>
            <person name="Li Z."/>
            <person name="Hsiao Y.-Y."/>
            <person name="Qi Y."/>
            <person name="Fu T."/>
            <person name="Tang G."/>
            <person name="Zhang D."/>
            <person name="Sun W.-H."/>
            <person name="Liu D.-K."/>
            <person name="Li Y."/>
            <person name="Chen G.-Z."/>
            <person name="Liu X.-D."/>
            <person name="Liao X.-Y."/>
            <person name="Jiang Y.-T."/>
            <person name="Yu X."/>
            <person name="Hao Y."/>
            <person name="Huang J."/>
            <person name="Zhao X.-W."/>
            <person name="Ke S."/>
            <person name="Chen Y.-Y."/>
            <person name="Wu W.-L."/>
            <person name="Hsu J.-L."/>
            <person name="Lin Y.-F."/>
            <person name="Huang M.-D."/>
            <person name="Li C.-Y."/>
            <person name="Huang L."/>
            <person name="Wang Z.-W."/>
            <person name="Zhao X."/>
            <person name="Zhong W.-Y."/>
            <person name="Peng D.-H."/>
            <person name="Ahmad S."/>
            <person name="Lan S."/>
            <person name="Zhang J.-S."/>
            <person name="Tsai W.-C."/>
            <person name="Van De Peer Y."/>
            <person name="Liu Z.-J."/>
        </authorList>
    </citation>
    <scope>NUCLEOTIDE SEQUENCE</scope>
    <source>
        <strain evidence="11">SCP</strain>
        <tissue evidence="11">Leaves</tissue>
    </source>
</reference>
<feature type="region of interest" description="Disordered" evidence="9">
    <location>
        <begin position="206"/>
        <end position="230"/>
    </location>
</feature>